<feature type="transmembrane region" description="Helical" evidence="1">
    <location>
        <begin position="183"/>
        <end position="204"/>
    </location>
</feature>
<dbReference type="EMBL" id="FRDJ01000001">
    <property type="protein sequence ID" value="SHN52122.1"/>
    <property type="molecule type" value="Genomic_DNA"/>
</dbReference>
<organism evidence="2 3">
    <name type="scientific">Fervidobacterium gondwanense DSM 13020</name>
    <dbReference type="NCBI Taxonomy" id="1121883"/>
    <lineage>
        <taxon>Bacteria</taxon>
        <taxon>Thermotogati</taxon>
        <taxon>Thermotogota</taxon>
        <taxon>Thermotogae</taxon>
        <taxon>Thermotogales</taxon>
        <taxon>Fervidobacteriaceae</taxon>
        <taxon>Fervidobacterium</taxon>
    </lineage>
</organism>
<dbReference type="RefSeq" id="WP_072757768.1">
    <property type="nucleotide sequence ID" value="NZ_FRDJ01000001.1"/>
</dbReference>
<protein>
    <submittedName>
        <fullName evidence="2">Uncharacterized membrane protein</fullName>
    </submittedName>
</protein>
<feature type="transmembrane region" description="Helical" evidence="1">
    <location>
        <begin position="155"/>
        <end position="177"/>
    </location>
</feature>
<keyword evidence="1" id="KW-0472">Membrane</keyword>
<proteinExistence type="predicted"/>
<dbReference type="AlphaFoldDB" id="A0A1M7S1F8"/>
<keyword evidence="1" id="KW-1133">Transmembrane helix</keyword>
<feature type="transmembrane region" description="Helical" evidence="1">
    <location>
        <begin position="96"/>
        <end position="120"/>
    </location>
</feature>
<gene>
    <name evidence="2" type="ORF">SAMN02745226_00421</name>
</gene>
<keyword evidence="3" id="KW-1185">Reference proteome</keyword>
<evidence type="ECO:0000313" key="2">
    <source>
        <dbReference type="EMBL" id="SHN52122.1"/>
    </source>
</evidence>
<accession>A0A1M7S1F8</accession>
<feature type="transmembrane region" description="Helical" evidence="1">
    <location>
        <begin position="278"/>
        <end position="299"/>
    </location>
</feature>
<keyword evidence="1" id="KW-0812">Transmembrane</keyword>
<name>A0A1M7S1F8_FERGO</name>
<sequence length="475" mass="54941">MAGIGFELNKFLKRNSFFSDIFSFFYSANVSAGPWIMSSTTLVIIQLLLPQSQIPFFISGVIYTFIFSTILFGSVSTSITRYLADLIYKKEFRKIYSLYTSSIFYAILSSGIFLTSFFILNKITDWRQILLFSYSLMVLTIIWVQVIFITAIMIFLPVVLSFLFGSLISLLSTFYFFKIGGEYLAYLGYNLGFMFIMSFLQLFIRRYLYIGEEQSTQSFKDKYLLFFDAVKAYKPQAISGFFSYMAAWVDDFIAWAYFKYSVSRGFIFAPQYDIPMFISYLFIIPTLTLFVLNLETVFYTKYRGFYRAIEENRTLNYIRISKDSLDTSVYSTTRLIFSVQFAFALSGIILSKYLADVLSLSNYGLMALRFGIVGAAANGLFLYTSLLSHYFDLPKIPMHASIMAFSINFIISLFTISRFPGIGFAIGFLVAIPYSMLKFRKVYSELLRFEFLRNAPKMTPRKVIIHENIQSDSYR</sequence>
<feature type="transmembrane region" description="Helical" evidence="1">
    <location>
        <begin position="367"/>
        <end position="386"/>
    </location>
</feature>
<evidence type="ECO:0000313" key="3">
    <source>
        <dbReference type="Proteomes" id="UP000184207"/>
    </source>
</evidence>
<feature type="transmembrane region" description="Helical" evidence="1">
    <location>
        <begin position="126"/>
        <end position="148"/>
    </location>
</feature>
<evidence type="ECO:0000256" key="1">
    <source>
        <dbReference type="SAM" id="Phobius"/>
    </source>
</evidence>
<dbReference type="InterPro" id="IPR031617">
    <property type="entry name" value="PelG"/>
</dbReference>
<dbReference type="OrthoDB" id="37830at2"/>
<dbReference type="STRING" id="1121883.SAMN02745226_00421"/>
<dbReference type="Pfam" id="PF16933">
    <property type="entry name" value="PelG"/>
    <property type="match status" value="1"/>
</dbReference>
<feature type="transmembrane region" description="Helical" evidence="1">
    <location>
        <begin position="335"/>
        <end position="355"/>
    </location>
</feature>
<feature type="transmembrane region" description="Helical" evidence="1">
    <location>
        <begin position="21"/>
        <end position="48"/>
    </location>
</feature>
<feature type="transmembrane region" description="Helical" evidence="1">
    <location>
        <begin position="241"/>
        <end position="258"/>
    </location>
</feature>
<dbReference type="Proteomes" id="UP000184207">
    <property type="component" value="Unassembled WGS sequence"/>
</dbReference>
<feature type="transmembrane region" description="Helical" evidence="1">
    <location>
        <begin position="54"/>
        <end position="75"/>
    </location>
</feature>
<reference evidence="3" key="1">
    <citation type="submission" date="2016-12" db="EMBL/GenBank/DDBJ databases">
        <authorList>
            <person name="Varghese N."/>
            <person name="Submissions S."/>
        </authorList>
    </citation>
    <scope>NUCLEOTIDE SEQUENCE [LARGE SCALE GENOMIC DNA]</scope>
    <source>
        <strain evidence="3">DSM 13020</strain>
    </source>
</reference>